<evidence type="ECO:0000313" key="2">
    <source>
        <dbReference type="EnsemblMetazoa" id="ASIC007726-PA"/>
    </source>
</evidence>
<dbReference type="EMBL" id="KE525004">
    <property type="protein sequence ID" value="KFB40249.1"/>
    <property type="molecule type" value="Genomic_DNA"/>
</dbReference>
<accession>A0A084VQK5</accession>
<name>A0A084VQK5_ANOSI</name>
<dbReference type="EMBL" id="ATLV01015237">
    <property type="status" value="NOT_ANNOTATED_CDS"/>
    <property type="molecule type" value="Genomic_DNA"/>
</dbReference>
<dbReference type="VEuPathDB" id="VectorBase:ASIC007726"/>
<gene>
    <name evidence="1" type="ORF">ZHAS_00007726</name>
</gene>
<proteinExistence type="predicted"/>
<organism evidence="1">
    <name type="scientific">Anopheles sinensis</name>
    <name type="common">Mosquito</name>
    <dbReference type="NCBI Taxonomy" id="74873"/>
    <lineage>
        <taxon>Eukaryota</taxon>
        <taxon>Metazoa</taxon>
        <taxon>Ecdysozoa</taxon>
        <taxon>Arthropoda</taxon>
        <taxon>Hexapoda</taxon>
        <taxon>Insecta</taxon>
        <taxon>Pterygota</taxon>
        <taxon>Neoptera</taxon>
        <taxon>Endopterygota</taxon>
        <taxon>Diptera</taxon>
        <taxon>Nematocera</taxon>
        <taxon>Culicoidea</taxon>
        <taxon>Culicidae</taxon>
        <taxon>Anophelinae</taxon>
        <taxon>Anopheles</taxon>
    </lineage>
</organism>
<reference evidence="1 3" key="1">
    <citation type="journal article" date="2014" name="BMC Genomics">
        <title>Genome sequence of Anopheles sinensis provides insight into genetics basis of mosquito competence for malaria parasites.</title>
        <authorList>
            <person name="Zhou D."/>
            <person name="Zhang D."/>
            <person name="Ding G."/>
            <person name="Shi L."/>
            <person name="Hou Q."/>
            <person name="Ye Y."/>
            <person name="Xu Y."/>
            <person name="Zhou H."/>
            <person name="Xiong C."/>
            <person name="Li S."/>
            <person name="Yu J."/>
            <person name="Hong S."/>
            <person name="Yu X."/>
            <person name="Zou P."/>
            <person name="Chen C."/>
            <person name="Chang X."/>
            <person name="Wang W."/>
            <person name="Lv Y."/>
            <person name="Sun Y."/>
            <person name="Ma L."/>
            <person name="Shen B."/>
            <person name="Zhu C."/>
        </authorList>
    </citation>
    <scope>NUCLEOTIDE SEQUENCE [LARGE SCALE GENOMIC DNA]</scope>
</reference>
<protein>
    <submittedName>
        <fullName evidence="1 2">Cell envelope-related transcriptional attenuator</fullName>
    </submittedName>
</protein>
<dbReference type="AlphaFoldDB" id="A0A084VQK5"/>
<sequence length="64" mass="6891">MPDCSSNSQLATRRCTAAIDRKWATMEGASERKVRFSSYAAPDGSLDGSDRPIFVGPASLQVVK</sequence>
<keyword evidence="3" id="KW-1185">Reference proteome</keyword>
<evidence type="ECO:0000313" key="3">
    <source>
        <dbReference type="Proteomes" id="UP000030765"/>
    </source>
</evidence>
<dbReference type="EnsemblMetazoa" id="ASIC007726-RA">
    <property type="protein sequence ID" value="ASIC007726-PA"/>
    <property type="gene ID" value="ASIC007726"/>
</dbReference>
<evidence type="ECO:0000313" key="1">
    <source>
        <dbReference type="EMBL" id="KFB40249.1"/>
    </source>
</evidence>
<dbReference type="Proteomes" id="UP000030765">
    <property type="component" value="Unassembled WGS sequence"/>
</dbReference>
<reference evidence="2" key="2">
    <citation type="submission" date="2020-05" db="UniProtKB">
        <authorList>
            <consortium name="EnsemblMetazoa"/>
        </authorList>
    </citation>
    <scope>IDENTIFICATION</scope>
</reference>